<proteinExistence type="predicted"/>
<gene>
    <name evidence="2" type="ORF">RJ41_17355</name>
</gene>
<feature type="region of interest" description="Disordered" evidence="1">
    <location>
        <begin position="329"/>
        <end position="362"/>
    </location>
</feature>
<dbReference type="Gene3D" id="3.30.1540.10">
    <property type="entry name" value="formyl-coa transferase, domain 3"/>
    <property type="match status" value="1"/>
</dbReference>
<dbReference type="Gene3D" id="3.40.50.10540">
    <property type="entry name" value="Crotonobetainyl-coa:carnitine coa-transferase, domain 1"/>
    <property type="match status" value="1"/>
</dbReference>
<organism evidence="2 3">
    <name type="scientific">Alteromonas marina</name>
    <dbReference type="NCBI Taxonomy" id="203795"/>
    <lineage>
        <taxon>Bacteria</taxon>
        <taxon>Pseudomonadati</taxon>
        <taxon>Pseudomonadota</taxon>
        <taxon>Gammaproteobacteria</taxon>
        <taxon>Alteromonadales</taxon>
        <taxon>Alteromonadaceae</taxon>
        <taxon>Alteromonas/Salinimonas group</taxon>
        <taxon>Alteromonas</taxon>
    </lineage>
</organism>
<dbReference type="InterPro" id="IPR003673">
    <property type="entry name" value="CoA-Trfase_fam_III"/>
</dbReference>
<dbReference type="SUPFAM" id="SSF89796">
    <property type="entry name" value="CoA-transferase family III (CaiB/BaiF)"/>
    <property type="match status" value="1"/>
</dbReference>
<dbReference type="Pfam" id="PF02515">
    <property type="entry name" value="CoA_transf_3"/>
    <property type="match status" value="1"/>
</dbReference>
<dbReference type="InterPro" id="IPR044855">
    <property type="entry name" value="CoA-Trfase_III_dom3_sf"/>
</dbReference>
<evidence type="ECO:0000313" key="3">
    <source>
        <dbReference type="Proteomes" id="UP000031197"/>
    </source>
</evidence>
<dbReference type="PANTHER" id="PTHR48228">
    <property type="entry name" value="SUCCINYL-COA--D-CITRAMALATE COA-TRANSFERASE"/>
    <property type="match status" value="1"/>
</dbReference>
<accession>A0A0B3YVR4</accession>
<dbReference type="EMBL" id="JWLW01000066">
    <property type="protein sequence ID" value="KHT44624.1"/>
    <property type="molecule type" value="Genomic_DNA"/>
</dbReference>
<reference evidence="2 3" key="1">
    <citation type="submission" date="2014-12" db="EMBL/GenBank/DDBJ databases">
        <title>Genome sequencing of Alteromonas marina AD001.</title>
        <authorList>
            <person name="Adrian T.G.S."/>
            <person name="Chan K.G."/>
        </authorList>
    </citation>
    <scope>NUCLEOTIDE SEQUENCE [LARGE SCALE GENOMIC DNA]</scope>
    <source>
        <strain evidence="2 3">AD001</strain>
    </source>
</reference>
<evidence type="ECO:0000313" key="2">
    <source>
        <dbReference type="EMBL" id="KHT44624.1"/>
    </source>
</evidence>
<dbReference type="OrthoDB" id="9058532at2"/>
<keyword evidence="2" id="KW-0808">Transferase</keyword>
<sequence>MLDGLKVIEIEGIGPGPFAAMMLADLGANVTVVHREDVPIEGMTEKSLLDRGKKSVLLNLKTDEGKACVRELIKTADVLIEGLRPGAMEKLGLGPVDLHEINPALVYGRVTGWGQSGPRAQQAGHDLNYIALSGALWYASPPKHAPFTPPTLVGDIAGGALYLVAGVLSTLYRVGKSGKGAVVDAAIVDGSAHMMNLIMYMKGLGVFSDTRGHSMLDGPHWSRCYQCADGQWMSVQCLEPQFYRTFLMKLGLEQDPEFRKQKDPALWQKLGEKLEILFAEHAQQHWIQLFENSDACVSPVLSPEHSQQDPHMKARNIWSTSEGFMQAAPAPRFVGSPSAHKQSARIPRRGQHTDEILKGLEK</sequence>
<dbReference type="RefSeq" id="WP_039223403.1">
    <property type="nucleotide sequence ID" value="NZ_JWLW01000066.1"/>
</dbReference>
<dbReference type="Proteomes" id="UP000031197">
    <property type="component" value="Unassembled WGS sequence"/>
</dbReference>
<dbReference type="PANTHER" id="PTHR48228:SF5">
    <property type="entry name" value="ALPHA-METHYLACYL-COA RACEMASE"/>
    <property type="match status" value="1"/>
</dbReference>
<evidence type="ECO:0000256" key="1">
    <source>
        <dbReference type="SAM" id="MobiDB-lite"/>
    </source>
</evidence>
<dbReference type="GO" id="GO:0016740">
    <property type="term" value="F:transferase activity"/>
    <property type="evidence" value="ECO:0007669"/>
    <property type="project" value="UniProtKB-KW"/>
</dbReference>
<dbReference type="AlphaFoldDB" id="A0A0B3YVR4"/>
<dbReference type="InterPro" id="IPR050509">
    <property type="entry name" value="CoA-transferase_III"/>
</dbReference>
<protein>
    <submittedName>
        <fullName evidence="2">CoA-transferase</fullName>
    </submittedName>
</protein>
<comment type="caution">
    <text evidence="2">The sequence shown here is derived from an EMBL/GenBank/DDBJ whole genome shotgun (WGS) entry which is preliminary data.</text>
</comment>
<name>A0A0B3YVR4_9ALTE</name>
<feature type="compositionally biased region" description="Basic and acidic residues" evidence="1">
    <location>
        <begin position="351"/>
        <end position="362"/>
    </location>
</feature>
<dbReference type="InterPro" id="IPR023606">
    <property type="entry name" value="CoA-Trfase_III_dom_1_sf"/>
</dbReference>
<keyword evidence="3" id="KW-1185">Reference proteome</keyword>